<evidence type="ECO:0000313" key="2">
    <source>
        <dbReference type="Proteomes" id="UP000799049"/>
    </source>
</evidence>
<comment type="caution">
    <text evidence="1">The sequence shown here is derived from an EMBL/GenBank/DDBJ whole genome shotgun (WGS) entry which is preliminary data.</text>
</comment>
<dbReference type="AlphaFoldDB" id="A0A8K0AIL2"/>
<dbReference type="Proteomes" id="UP000799049">
    <property type="component" value="Unassembled WGS sequence"/>
</dbReference>
<dbReference type="InterPro" id="IPR011047">
    <property type="entry name" value="Quinoprotein_ADH-like_sf"/>
</dbReference>
<protein>
    <submittedName>
        <fullName evidence="1">Putative mitochondrial protein</fullName>
    </submittedName>
</protein>
<sequence length="593" mass="65699">MSRRCNAAVERECRRKLTRLTHFKRKPPKRQPPLDVDGLNARARRADVHSFTPADKHKSQRISDQQQIFLKVQMKNAPMIVTRFAWLVLCMLSVSAVQKVRCAAEDPADVIPECDWVVRGGNMRRTLSCRSSQPASAFKFQSRPYPDPNIPYDHPLCSKQYPDPDCPVQCRSYYSASWQSSTIGISGEFILVELTVSGYGSPDKTNFQVYSAPIVLGFNGSVITSLTDWGYYNTFTWAGIVIPQPFLDRKGRLVWGSAWVQSDDDQFTVVVPSGYKQPPYVWTIEDDYPRKRWFATQPNIVGDTVLYTDSHTYPSYSGPPQMRDLSTGKQLFTGQNATVPFANGLEFFKIRLPGAPEDMILATSTSPYSISGFSMDLSRTLLTFRLPWISNGWRLIAIDDTVGVLYAWSYGLAGGVDAQVFAVDLSNGAVMWNQTYTPNDWDGVESMFVIPGFGLVTISATISYSPVPKNVVRVFALKDGATLWTLSSVDFAWTGGAVGLSHRKIAIPRLGQSKPYTSIVDGVTGKELMQCPGLPYAGSGYGYALSLSAVETSDGLTVFLYTTLVYDSQSASYIPHLQAVTCQIPWSTIGSTA</sequence>
<keyword evidence="2" id="KW-1185">Reference proteome</keyword>
<dbReference type="SUPFAM" id="SSF50998">
    <property type="entry name" value="Quinoprotein alcohol dehydrogenase-like"/>
    <property type="match status" value="1"/>
</dbReference>
<proteinExistence type="predicted"/>
<gene>
    <name evidence="1" type="ORF">ANDGO_03817</name>
</gene>
<name>A0A8K0AIL2_ANDGO</name>
<reference evidence="1" key="1">
    <citation type="submission" date="2019-09" db="EMBL/GenBank/DDBJ databases">
        <title>The Mitochondrial Proteome of the Jakobid, Andalucia godoyi, a Protist With the Most Gene-Rich and Bacteria-Like Mitochondrial Genome.</title>
        <authorList>
            <person name="Gray M.W."/>
            <person name="Burger G."/>
            <person name="Derelle R."/>
            <person name="Klimes V."/>
            <person name="Leger M."/>
            <person name="Sarrasin M."/>
            <person name="Vlcek C."/>
            <person name="Roger A.J."/>
            <person name="Elias M."/>
            <person name="Lang B.F."/>
        </authorList>
    </citation>
    <scope>NUCLEOTIDE SEQUENCE</scope>
    <source>
        <strain evidence="1">And28</strain>
    </source>
</reference>
<organism evidence="1 2">
    <name type="scientific">Andalucia godoyi</name>
    <name type="common">Flagellate</name>
    <dbReference type="NCBI Taxonomy" id="505711"/>
    <lineage>
        <taxon>Eukaryota</taxon>
        <taxon>Discoba</taxon>
        <taxon>Jakobida</taxon>
        <taxon>Andalucina</taxon>
        <taxon>Andaluciidae</taxon>
        <taxon>Andalucia</taxon>
    </lineage>
</organism>
<dbReference type="EMBL" id="VRVR01000004">
    <property type="protein sequence ID" value="KAF0853053.1"/>
    <property type="molecule type" value="Genomic_DNA"/>
</dbReference>
<accession>A0A8K0AIL2</accession>
<evidence type="ECO:0000313" key="1">
    <source>
        <dbReference type="EMBL" id="KAF0853053.1"/>
    </source>
</evidence>
<feature type="non-terminal residue" evidence="1">
    <location>
        <position position="593"/>
    </location>
</feature>